<dbReference type="GO" id="GO:0016712">
    <property type="term" value="F:oxidoreductase activity, acting on paired donors, with incorporation or reduction of molecular oxygen, reduced flavin or flavoprotein as one donor, and incorporation of one atom of oxygen"/>
    <property type="evidence" value="ECO:0007669"/>
    <property type="project" value="UniProtKB-EC"/>
</dbReference>
<dbReference type="InterPro" id="IPR036396">
    <property type="entry name" value="Cyt_P450_sf"/>
</dbReference>
<feature type="transmembrane region" description="Helical" evidence="17">
    <location>
        <begin position="221"/>
        <end position="239"/>
    </location>
</feature>
<evidence type="ECO:0000256" key="5">
    <source>
        <dbReference type="ARBA" id="ARBA00012109"/>
    </source>
</evidence>
<evidence type="ECO:0000256" key="8">
    <source>
        <dbReference type="ARBA" id="ARBA00022824"/>
    </source>
</evidence>
<keyword evidence="8" id="KW-0256">Endoplasmic reticulum</keyword>
<dbReference type="GO" id="GO:0005506">
    <property type="term" value="F:iron ion binding"/>
    <property type="evidence" value="ECO:0007669"/>
    <property type="project" value="InterPro"/>
</dbReference>
<name>A0AAU9V2K3_EUPED</name>
<dbReference type="GO" id="GO:0005789">
    <property type="term" value="C:endoplasmic reticulum membrane"/>
    <property type="evidence" value="ECO:0007669"/>
    <property type="project" value="UniProtKB-SubCell"/>
</dbReference>
<dbReference type="CDD" id="cd11056">
    <property type="entry name" value="CYP6-like"/>
    <property type="match status" value="1"/>
</dbReference>
<evidence type="ECO:0000256" key="7">
    <source>
        <dbReference type="ARBA" id="ARBA00022723"/>
    </source>
</evidence>
<evidence type="ECO:0000313" key="19">
    <source>
        <dbReference type="Proteomes" id="UP001153954"/>
    </source>
</evidence>
<protein>
    <recommendedName>
        <fullName evidence="5">unspecific monooxygenase</fullName>
        <ecNumber evidence="5">1.14.14.1</ecNumber>
    </recommendedName>
</protein>
<dbReference type="Gene3D" id="1.10.630.10">
    <property type="entry name" value="Cytochrome P450"/>
    <property type="match status" value="1"/>
</dbReference>
<dbReference type="Pfam" id="PF00067">
    <property type="entry name" value="p450"/>
    <property type="match status" value="1"/>
</dbReference>
<evidence type="ECO:0000256" key="4">
    <source>
        <dbReference type="ARBA" id="ARBA00010617"/>
    </source>
</evidence>
<dbReference type="PANTHER" id="PTHR24292">
    <property type="entry name" value="CYTOCHROME P450"/>
    <property type="match status" value="1"/>
</dbReference>
<evidence type="ECO:0000256" key="14">
    <source>
        <dbReference type="ARBA" id="ARBA00047827"/>
    </source>
</evidence>
<evidence type="ECO:0000256" key="15">
    <source>
        <dbReference type="PIRSR" id="PIRSR602401-1"/>
    </source>
</evidence>
<dbReference type="PRINTS" id="PR00385">
    <property type="entry name" value="P450"/>
</dbReference>
<comment type="catalytic activity">
    <reaction evidence="14">
        <text>an organic molecule + reduced [NADPH--hemoprotein reductase] + O2 = an alcohol + oxidized [NADPH--hemoprotein reductase] + H2O + H(+)</text>
        <dbReference type="Rhea" id="RHEA:17149"/>
        <dbReference type="Rhea" id="RHEA-COMP:11964"/>
        <dbReference type="Rhea" id="RHEA-COMP:11965"/>
        <dbReference type="ChEBI" id="CHEBI:15377"/>
        <dbReference type="ChEBI" id="CHEBI:15378"/>
        <dbReference type="ChEBI" id="CHEBI:15379"/>
        <dbReference type="ChEBI" id="CHEBI:30879"/>
        <dbReference type="ChEBI" id="CHEBI:57618"/>
        <dbReference type="ChEBI" id="CHEBI:58210"/>
        <dbReference type="ChEBI" id="CHEBI:142491"/>
        <dbReference type="EC" id="1.14.14.1"/>
    </reaction>
</comment>
<dbReference type="InterPro" id="IPR050476">
    <property type="entry name" value="Insect_CytP450_Detox"/>
</dbReference>
<dbReference type="FunFam" id="1.10.630.10:FF:000042">
    <property type="entry name" value="Cytochrome P450"/>
    <property type="match status" value="1"/>
</dbReference>
<keyword evidence="12 16" id="KW-0503">Monooxygenase</keyword>
<evidence type="ECO:0000256" key="2">
    <source>
        <dbReference type="ARBA" id="ARBA00004174"/>
    </source>
</evidence>
<evidence type="ECO:0000256" key="16">
    <source>
        <dbReference type="RuleBase" id="RU000461"/>
    </source>
</evidence>
<evidence type="ECO:0000256" key="12">
    <source>
        <dbReference type="ARBA" id="ARBA00023033"/>
    </source>
</evidence>
<keyword evidence="11 15" id="KW-0408">Iron</keyword>
<keyword evidence="17" id="KW-1133">Transmembrane helix</keyword>
<organism evidence="18 19">
    <name type="scientific">Euphydryas editha</name>
    <name type="common">Edith's checkerspot</name>
    <dbReference type="NCBI Taxonomy" id="104508"/>
    <lineage>
        <taxon>Eukaryota</taxon>
        <taxon>Metazoa</taxon>
        <taxon>Ecdysozoa</taxon>
        <taxon>Arthropoda</taxon>
        <taxon>Hexapoda</taxon>
        <taxon>Insecta</taxon>
        <taxon>Pterygota</taxon>
        <taxon>Neoptera</taxon>
        <taxon>Endopterygota</taxon>
        <taxon>Lepidoptera</taxon>
        <taxon>Glossata</taxon>
        <taxon>Ditrysia</taxon>
        <taxon>Papilionoidea</taxon>
        <taxon>Nymphalidae</taxon>
        <taxon>Nymphalinae</taxon>
        <taxon>Euphydryas</taxon>
    </lineage>
</organism>
<keyword evidence="19" id="KW-1185">Reference proteome</keyword>
<dbReference type="InterPro" id="IPR017972">
    <property type="entry name" value="Cyt_P450_CS"/>
</dbReference>
<evidence type="ECO:0000256" key="10">
    <source>
        <dbReference type="ARBA" id="ARBA00023002"/>
    </source>
</evidence>
<dbReference type="PRINTS" id="PR00463">
    <property type="entry name" value="EP450I"/>
</dbReference>
<dbReference type="GO" id="GO:0020037">
    <property type="term" value="F:heme binding"/>
    <property type="evidence" value="ECO:0007669"/>
    <property type="project" value="InterPro"/>
</dbReference>
<dbReference type="PANTHER" id="PTHR24292:SF54">
    <property type="entry name" value="CYP9F3-RELATED"/>
    <property type="match status" value="1"/>
</dbReference>
<dbReference type="EMBL" id="CAKOGL010000029">
    <property type="protein sequence ID" value="CAH2105992.1"/>
    <property type="molecule type" value="Genomic_DNA"/>
</dbReference>
<evidence type="ECO:0000256" key="1">
    <source>
        <dbReference type="ARBA" id="ARBA00001971"/>
    </source>
</evidence>
<keyword evidence="13 17" id="KW-0472">Membrane</keyword>
<feature type="binding site" description="axial binding residue" evidence="15">
    <location>
        <position position="477"/>
    </location>
    <ligand>
        <name>heme</name>
        <dbReference type="ChEBI" id="CHEBI:30413"/>
    </ligand>
    <ligandPart>
        <name>Fe</name>
        <dbReference type="ChEBI" id="CHEBI:18248"/>
    </ligandPart>
</feature>
<evidence type="ECO:0000256" key="11">
    <source>
        <dbReference type="ARBA" id="ARBA00023004"/>
    </source>
</evidence>
<dbReference type="EC" id="1.14.14.1" evidence="5"/>
<evidence type="ECO:0000313" key="18">
    <source>
        <dbReference type="EMBL" id="CAH2105992.1"/>
    </source>
</evidence>
<keyword evidence="9" id="KW-0492">Microsome</keyword>
<dbReference type="Proteomes" id="UP001153954">
    <property type="component" value="Unassembled WGS sequence"/>
</dbReference>
<feature type="transmembrane region" description="Helical" evidence="17">
    <location>
        <begin position="35"/>
        <end position="52"/>
    </location>
</feature>
<reference evidence="18" key="1">
    <citation type="submission" date="2022-03" db="EMBL/GenBank/DDBJ databases">
        <authorList>
            <person name="Tunstrom K."/>
        </authorList>
    </citation>
    <scope>NUCLEOTIDE SEQUENCE</scope>
</reference>
<sequence>MIILIWSVALVAALALYFRQTYSMFAEYGVKHLRVVPFFGNMLSIFLGREHVTTEMDRMYKKFPNERFVGRYEFIKPIIIPQDIELIKKITIKDFDHFLDHRGFADDAVEPLFSRNLFSLKGEEWKDMRSTLSPAFTSSKIKLMVPFMEEVGDQMIRAVKKNIKESDSGSIDVEVKDLSSRFANDVIASCAFGLKVNSHSDENNKFYEMGKTAATFKFRQILLFFIISTFPALVNIFKLKLFSESTKNFFIDLVMGTMKDREARQIIRPDMIHLLMEAKKGRLSHDDKNGKNTQQDTGFSTVEESSVGMKTVERVWSDNDLIAQAVLFFIAGFETVSTMMSFALYELAVNPEVQEKLSQEIKEHNAKNGGKLNFNSIQNMTYMDMVTSEALRLWPPVVALDRVCVKDYNIGKANPEAPKDYIVKKGDLLSIPVWCFHRDPKIFPNPEKFDPERFSEENKQNINTIAYMPFGVGPRNCIGSRFALCEIKMLLYQILLHIKVSPSEKTQIPPKLSADSINPRLEGGHWLKFQMRS</sequence>
<dbReference type="AlphaFoldDB" id="A0AAU9V2K3"/>
<keyword evidence="17" id="KW-0812">Transmembrane</keyword>
<accession>A0AAU9V2K3</accession>
<evidence type="ECO:0000256" key="9">
    <source>
        <dbReference type="ARBA" id="ARBA00022848"/>
    </source>
</evidence>
<evidence type="ECO:0000256" key="13">
    <source>
        <dbReference type="ARBA" id="ARBA00023136"/>
    </source>
</evidence>
<dbReference type="PROSITE" id="PS00086">
    <property type="entry name" value="CYTOCHROME_P450"/>
    <property type="match status" value="1"/>
</dbReference>
<proteinExistence type="inferred from homology"/>
<dbReference type="InterPro" id="IPR001128">
    <property type="entry name" value="Cyt_P450"/>
</dbReference>
<comment type="subcellular location">
    <subcellularLocation>
        <location evidence="3">Endoplasmic reticulum membrane</location>
        <topology evidence="3">Peripheral membrane protein</topology>
    </subcellularLocation>
    <subcellularLocation>
        <location evidence="2">Microsome membrane</location>
        <topology evidence="2">Peripheral membrane protein</topology>
    </subcellularLocation>
</comment>
<dbReference type="SUPFAM" id="SSF48264">
    <property type="entry name" value="Cytochrome P450"/>
    <property type="match status" value="1"/>
</dbReference>
<comment type="caution">
    <text evidence="18">The sequence shown here is derived from an EMBL/GenBank/DDBJ whole genome shotgun (WGS) entry which is preliminary data.</text>
</comment>
<evidence type="ECO:0000256" key="3">
    <source>
        <dbReference type="ARBA" id="ARBA00004406"/>
    </source>
</evidence>
<evidence type="ECO:0000256" key="17">
    <source>
        <dbReference type="SAM" id="Phobius"/>
    </source>
</evidence>
<keyword evidence="10 16" id="KW-0560">Oxidoreductase</keyword>
<keyword evidence="6 15" id="KW-0349">Heme</keyword>
<dbReference type="InterPro" id="IPR002401">
    <property type="entry name" value="Cyt_P450_E_grp-I"/>
</dbReference>
<evidence type="ECO:0000256" key="6">
    <source>
        <dbReference type="ARBA" id="ARBA00022617"/>
    </source>
</evidence>
<keyword evidence="7 15" id="KW-0479">Metal-binding</keyword>
<gene>
    <name evidence="18" type="ORF">EEDITHA_LOCUS20183</name>
</gene>
<comment type="cofactor">
    <cofactor evidence="1 15">
        <name>heme</name>
        <dbReference type="ChEBI" id="CHEBI:30413"/>
    </cofactor>
</comment>
<comment type="similarity">
    <text evidence="4 16">Belongs to the cytochrome P450 family.</text>
</comment>